<dbReference type="InterPro" id="IPR041164">
    <property type="entry name" value="LDcluster4"/>
</dbReference>
<dbReference type="Gene3D" id="3.40.50.450">
    <property type="match status" value="1"/>
</dbReference>
<dbReference type="Pfam" id="PF18306">
    <property type="entry name" value="LDcluster4"/>
    <property type="match status" value="1"/>
</dbReference>
<protein>
    <recommendedName>
        <fullName evidence="3">Protein containing YHS domain protein</fullName>
    </recommendedName>
</protein>
<dbReference type="STRING" id="1797582.A2442_03585"/>
<accession>A0A1F5EJN2</accession>
<dbReference type="PANTHER" id="PTHR43393">
    <property type="entry name" value="CYTOKININ RIBOSIDE 5'-MONOPHOSPHATE PHOSPHORIBOHYDROLASE"/>
    <property type="match status" value="1"/>
</dbReference>
<dbReference type="GO" id="GO:0005829">
    <property type="term" value="C:cytosol"/>
    <property type="evidence" value="ECO:0007669"/>
    <property type="project" value="TreeGrafter"/>
</dbReference>
<proteinExistence type="predicted"/>
<name>A0A1F5EJN2_9BACT</name>
<evidence type="ECO:0000313" key="1">
    <source>
        <dbReference type="EMBL" id="OGD67627.1"/>
    </source>
</evidence>
<dbReference type="PANTHER" id="PTHR43393:SF3">
    <property type="entry name" value="LYSINE DECARBOXYLASE-LIKE PROTEIN"/>
    <property type="match status" value="1"/>
</dbReference>
<sequence>MEIKENSNFKIKLCVSGAAETGHCGAAAFDIAEELGREIAKHDAILVTGATTGFPLQAAKGAKEAGGISIGFSPASSEYEHRNIYRLPVDYMDLMVYTGFGYPGRDLFLTRASDAVLIGCGRIGTIHEFTVAYEDKKPIGILEGDWTMDETIRTIMERSNRHNDKVVFDTDPARLVEKVIELVKKDKEGINRAYKNSEDFNGDYCVDRIF</sequence>
<dbReference type="Proteomes" id="UP000179003">
    <property type="component" value="Unassembled WGS sequence"/>
</dbReference>
<dbReference type="InterPro" id="IPR052341">
    <property type="entry name" value="LOG_family_nucleotidases"/>
</dbReference>
<evidence type="ECO:0008006" key="3">
    <source>
        <dbReference type="Google" id="ProtNLM"/>
    </source>
</evidence>
<comment type="caution">
    <text evidence="1">The sequence shown here is derived from an EMBL/GenBank/DDBJ whole genome shotgun (WGS) entry which is preliminary data.</text>
</comment>
<dbReference type="EMBL" id="MFAE01000002">
    <property type="protein sequence ID" value="OGD67627.1"/>
    <property type="molecule type" value="Genomic_DNA"/>
</dbReference>
<evidence type="ECO:0000313" key="2">
    <source>
        <dbReference type="Proteomes" id="UP000179003"/>
    </source>
</evidence>
<gene>
    <name evidence="1" type="ORF">A2442_03585</name>
</gene>
<dbReference type="AlphaFoldDB" id="A0A1F5EJN2"/>
<dbReference type="SUPFAM" id="SSF102405">
    <property type="entry name" value="MCP/YpsA-like"/>
    <property type="match status" value="1"/>
</dbReference>
<organism evidence="1 2">
    <name type="scientific">Candidatus Campbellbacteria bacterium RIFOXYC2_FULL_35_25</name>
    <dbReference type="NCBI Taxonomy" id="1797582"/>
    <lineage>
        <taxon>Bacteria</taxon>
        <taxon>Candidatus Campbelliibacteriota</taxon>
    </lineage>
</organism>
<reference evidence="1 2" key="1">
    <citation type="journal article" date="2016" name="Nat. Commun.">
        <title>Thousands of microbial genomes shed light on interconnected biogeochemical processes in an aquifer system.</title>
        <authorList>
            <person name="Anantharaman K."/>
            <person name="Brown C.T."/>
            <person name="Hug L.A."/>
            <person name="Sharon I."/>
            <person name="Castelle C.J."/>
            <person name="Probst A.J."/>
            <person name="Thomas B.C."/>
            <person name="Singh A."/>
            <person name="Wilkins M.J."/>
            <person name="Karaoz U."/>
            <person name="Brodie E.L."/>
            <person name="Williams K.H."/>
            <person name="Hubbard S.S."/>
            <person name="Banfield J.F."/>
        </authorList>
    </citation>
    <scope>NUCLEOTIDE SEQUENCE [LARGE SCALE GENOMIC DNA]</scope>
</reference>